<keyword evidence="8" id="KW-0051">Antiviral defense</keyword>
<evidence type="ECO:0000256" key="5">
    <source>
        <dbReference type="ARBA" id="ARBA00022759"/>
    </source>
</evidence>
<keyword evidence="6" id="KW-0378">Hydrolase</keyword>
<dbReference type="SUPFAM" id="SSF56672">
    <property type="entry name" value="DNA/RNA polymerases"/>
    <property type="match status" value="1"/>
</dbReference>
<dbReference type="GO" id="GO:0043571">
    <property type="term" value="P:maintenance of CRISPR repeat elements"/>
    <property type="evidence" value="ECO:0007669"/>
    <property type="project" value="InterPro"/>
</dbReference>
<keyword evidence="7" id="KW-0460">Magnesium</keyword>
<dbReference type="GO" id="GO:0003723">
    <property type="term" value="F:RNA binding"/>
    <property type="evidence" value="ECO:0007669"/>
    <property type="project" value="InterPro"/>
</dbReference>
<dbReference type="PANTHER" id="PTHR34047:SF8">
    <property type="entry name" value="PROTEIN YKFC"/>
    <property type="match status" value="1"/>
</dbReference>
<gene>
    <name evidence="14" type="ORF">EVOR1521_LOCUS16653</name>
</gene>
<dbReference type="GO" id="GO:0016787">
    <property type="term" value="F:hydrolase activity"/>
    <property type="evidence" value="ECO:0007669"/>
    <property type="project" value="UniProtKB-KW"/>
</dbReference>
<dbReference type="InterPro" id="IPR051083">
    <property type="entry name" value="GrpII_Intron_Splice-Mob/Def"/>
</dbReference>
<dbReference type="CDD" id="cd01651">
    <property type="entry name" value="RT_G2_intron"/>
    <property type="match status" value="1"/>
</dbReference>
<dbReference type="GO" id="GO:0004519">
    <property type="term" value="F:endonuclease activity"/>
    <property type="evidence" value="ECO:0007669"/>
    <property type="project" value="UniProtKB-KW"/>
</dbReference>
<evidence type="ECO:0000259" key="13">
    <source>
        <dbReference type="PROSITE" id="PS50878"/>
    </source>
</evidence>
<name>A0AA36MYK5_9DINO</name>
<dbReference type="PANTHER" id="PTHR34047">
    <property type="entry name" value="NUCLEAR INTRON MATURASE 1, MITOCHONDRIAL-RELATED"/>
    <property type="match status" value="1"/>
</dbReference>
<comment type="catalytic activity">
    <reaction evidence="11">
        <text>DNA(n) + a 2'-deoxyribonucleoside 5'-triphosphate = DNA(n+1) + diphosphate</text>
        <dbReference type="Rhea" id="RHEA:22508"/>
        <dbReference type="Rhea" id="RHEA-COMP:17339"/>
        <dbReference type="Rhea" id="RHEA-COMP:17340"/>
        <dbReference type="ChEBI" id="CHEBI:33019"/>
        <dbReference type="ChEBI" id="CHEBI:61560"/>
        <dbReference type="ChEBI" id="CHEBI:173112"/>
        <dbReference type="EC" id="2.7.7.49"/>
    </reaction>
</comment>
<sequence length="738" mass="82198">MDPHKRDLAADHGFRRQKGRRPGSHGPRLPGERLDGTILARQCLSATALREGWGRVWRNHGASGGDGMTCTGFARNAHARLGDLRRDLSDGSYRPGALREVDIPKKGGGTRLLRIPCVRDRIVQTAVAQALSAQFENEFEPASFGYRPGRSVAMAVRSVEYARSEGFTHVVDADIERFFDRVDHDRLMSRFAESVTDGPVTDLIWLWLTHWAPQGRGLAQGSPVSPLLANLYLDRLDEALWLSGLRIIRYADDFVVLAKGTESAEAAMALTQQLLAREGLTLNSDKSRVMSFERGFRYLGHLFMRSMTLKVTENDGLAPDDLGALMARLGDDDERAETEQALIEAETSRLERGGYRHAAGMRVLHVIEPGRRLRARRDALVVEEPLPAPRDSDVRTVEWRPLLALPHGRVDRVDLGPANEIDRSTADYLVGNDIPLALVDRDGATAGWLSPAAMPYAGRHLKQAELSLDHKRRLDLARRFVVGRMRAQRTSLRRLLAERDDTPARVTVALTQLNKTLPRGQRALDDAEQAKGPLMAATSIETIRGHEGAVTAKYWPALGALCGDPMFVLTKRQRPAGDSAANIILNVLAHLLERDISVAVQRAGLHPGFGVLHGTRDHHSGCVFDLMEEFRAPLAEGLFVYLVNRRIVRSEHFEVTPDAGGGSARLRPDGYRAIVKAYESRIAQTVAYGYTGKRVRWRELMMQQALRLAAHCEGRDVYVPYDMDQDRREAAQRKNAQR</sequence>
<evidence type="ECO:0000313" key="14">
    <source>
        <dbReference type="EMBL" id="CAJ1391389.1"/>
    </source>
</evidence>
<evidence type="ECO:0000313" key="15">
    <source>
        <dbReference type="Proteomes" id="UP001178507"/>
    </source>
</evidence>
<dbReference type="PRINTS" id="PR00866">
    <property type="entry name" value="RNADNAPOLMS"/>
</dbReference>
<evidence type="ECO:0000256" key="9">
    <source>
        <dbReference type="ARBA" id="ARBA00023125"/>
    </source>
</evidence>
<dbReference type="GO" id="GO:0003964">
    <property type="term" value="F:RNA-directed DNA polymerase activity"/>
    <property type="evidence" value="ECO:0007669"/>
    <property type="project" value="UniProtKB-EC"/>
</dbReference>
<proteinExistence type="inferred from homology"/>
<dbReference type="GO" id="GO:0046872">
    <property type="term" value="F:metal ion binding"/>
    <property type="evidence" value="ECO:0007669"/>
    <property type="project" value="UniProtKB-KW"/>
</dbReference>
<dbReference type="InterPro" id="IPR000123">
    <property type="entry name" value="Reverse_transcriptase_msDNA"/>
</dbReference>
<dbReference type="Pfam" id="PF01867">
    <property type="entry name" value="Cas_Cas1"/>
    <property type="match status" value="1"/>
</dbReference>
<evidence type="ECO:0000256" key="10">
    <source>
        <dbReference type="ARBA" id="ARBA00034120"/>
    </source>
</evidence>
<evidence type="ECO:0000256" key="8">
    <source>
        <dbReference type="ARBA" id="ARBA00023118"/>
    </source>
</evidence>
<dbReference type="InterPro" id="IPR043502">
    <property type="entry name" value="DNA/RNA_pol_sf"/>
</dbReference>
<evidence type="ECO:0000256" key="4">
    <source>
        <dbReference type="ARBA" id="ARBA00022723"/>
    </source>
</evidence>
<keyword evidence="1" id="KW-0808">Transferase</keyword>
<dbReference type="AlphaFoldDB" id="A0AA36MYK5"/>
<keyword evidence="9" id="KW-0238">DNA-binding</keyword>
<feature type="compositionally biased region" description="Basic and acidic residues" evidence="12">
    <location>
        <begin position="1"/>
        <end position="14"/>
    </location>
</feature>
<evidence type="ECO:0000256" key="6">
    <source>
        <dbReference type="ARBA" id="ARBA00022801"/>
    </source>
</evidence>
<dbReference type="PROSITE" id="PS50878">
    <property type="entry name" value="RT_POL"/>
    <property type="match status" value="1"/>
</dbReference>
<evidence type="ECO:0000256" key="12">
    <source>
        <dbReference type="SAM" id="MobiDB-lite"/>
    </source>
</evidence>
<protein>
    <recommendedName>
        <fullName evidence="13">Reverse transcriptase domain-containing protein</fullName>
    </recommendedName>
</protein>
<dbReference type="InterPro" id="IPR042206">
    <property type="entry name" value="CRISPR-assoc_Cas1_C"/>
</dbReference>
<evidence type="ECO:0000256" key="11">
    <source>
        <dbReference type="ARBA" id="ARBA00048173"/>
    </source>
</evidence>
<evidence type="ECO:0000256" key="2">
    <source>
        <dbReference type="ARBA" id="ARBA00022695"/>
    </source>
</evidence>
<keyword evidence="2" id="KW-0548">Nucleotidyltransferase</keyword>
<comment type="caution">
    <text evidence="14">The sequence shown here is derived from an EMBL/GenBank/DDBJ whole genome shotgun (WGS) entry which is preliminary data.</text>
</comment>
<organism evidence="14 15">
    <name type="scientific">Effrenium voratum</name>
    <dbReference type="NCBI Taxonomy" id="2562239"/>
    <lineage>
        <taxon>Eukaryota</taxon>
        <taxon>Sar</taxon>
        <taxon>Alveolata</taxon>
        <taxon>Dinophyceae</taxon>
        <taxon>Suessiales</taxon>
        <taxon>Symbiodiniaceae</taxon>
        <taxon>Effrenium</taxon>
    </lineage>
</organism>
<dbReference type="Proteomes" id="UP001178507">
    <property type="component" value="Unassembled WGS sequence"/>
</dbReference>
<keyword evidence="4" id="KW-0479">Metal-binding</keyword>
<dbReference type="InterPro" id="IPR000477">
    <property type="entry name" value="RT_dom"/>
</dbReference>
<comment type="similarity">
    <text evidence="10">Belongs to the bacterial reverse transcriptase family.</text>
</comment>
<evidence type="ECO:0000256" key="1">
    <source>
        <dbReference type="ARBA" id="ARBA00022679"/>
    </source>
</evidence>
<dbReference type="EMBL" id="CAUJNA010002223">
    <property type="protein sequence ID" value="CAJ1391389.1"/>
    <property type="molecule type" value="Genomic_DNA"/>
</dbReference>
<keyword evidence="15" id="KW-1185">Reference proteome</keyword>
<dbReference type="GO" id="GO:0003677">
    <property type="term" value="F:DNA binding"/>
    <property type="evidence" value="ECO:0007669"/>
    <property type="project" value="UniProtKB-KW"/>
</dbReference>
<keyword evidence="5" id="KW-0255">Endonuclease</keyword>
<reference evidence="14" key="1">
    <citation type="submission" date="2023-08" db="EMBL/GenBank/DDBJ databases">
        <authorList>
            <person name="Chen Y."/>
            <person name="Shah S."/>
            <person name="Dougan E. K."/>
            <person name="Thang M."/>
            <person name="Chan C."/>
        </authorList>
    </citation>
    <scope>NUCLEOTIDE SEQUENCE</scope>
</reference>
<dbReference type="NCBIfam" id="TIGR00287">
    <property type="entry name" value="cas1"/>
    <property type="match status" value="1"/>
</dbReference>
<accession>A0AA36MYK5</accession>
<evidence type="ECO:0000256" key="7">
    <source>
        <dbReference type="ARBA" id="ARBA00022842"/>
    </source>
</evidence>
<dbReference type="HAMAP" id="MF_01470">
    <property type="entry name" value="Cas1"/>
    <property type="match status" value="1"/>
</dbReference>
<dbReference type="Gene3D" id="1.20.120.920">
    <property type="entry name" value="CRISPR-associated endonuclease Cas1, C-terminal domain"/>
    <property type="match status" value="1"/>
</dbReference>
<dbReference type="GO" id="GO:0051607">
    <property type="term" value="P:defense response to virus"/>
    <property type="evidence" value="ECO:0007669"/>
    <property type="project" value="UniProtKB-KW"/>
</dbReference>
<feature type="domain" description="Reverse transcriptase" evidence="13">
    <location>
        <begin position="84"/>
        <end position="303"/>
    </location>
</feature>
<dbReference type="Pfam" id="PF00078">
    <property type="entry name" value="RVT_1"/>
    <property type="match status" value="1"/>
</dbReference>
<dbReference type="InterPro" id="IPR002729">
    <property type="entry name" value="CRISPR-assoc_Cas1"/>
</dbReference>
<feature type="region of interest" description="Disordered" evidence="12">
    <location>
        <begin position="1"/>
        <end position="32"/>
    </location>
</feature>
<dbReference type="CDD" id="cd09634">
    <property type="entry name" value="Cas1_I-II-III"/>
    <property type="match status" value="1"/>
</dbReference>
<evidence type="ECO:0000256" key="3">
    <source>
        <dbReference type="ARBA" id="ARBA00022722"/>
    </source>
</evidence>
<keyword evidence="3" id="KW-0540">Nuclease</keyword>